<name>A0A2K8Z8X8_9BACT</name>
<dbReference type="EMBL" id="CP025096">
    <property type="protein sequence ID" value="AUD06279.1"/>
    <property type="molecule type" value="Genomic_DNA"/>
</dbReference>
<gene>
    <name evidence="1" type="ORF">CWM47_33210</name>
</gene>
<dbReference type="OrthoDB" id="964153at2"/>
<dbReference type="KEGG" id="spir:CWM47_33210"/>
<evidence type="ECO:0000313" key="1">
    <source>
        <dbReference type="EMBL" id="AUD06279.1"/>
    </source>
</evidence>
<dbReference type="AlphaFoldDB" id="A0A2K8Z8X8"/>
<organism evidence="1 2">
    <name type="scientific">Spirosoma pollinicola</name>
    <dbReference type="NCBI Taxonomy" id="2057025"/>
    <lineage>
        <taxon>Bacteria</taxon>
        <taxon>Pseudomonadati</taxon>
        <taxon>Bacteroidota</taxon>
        <taxon>Cytophagia</taxon>
        <taxon>Cytophagales</taxon>
        <taxon>Cytophagaceae</taxon>
        <taxon>Spirosoma</taxon>
    </lineage>
</organism>
<sequence length="78" mass="8726">MKRFLTGLIAGLAISYLTAPRPGVQTRSQLSQAVTERVNGIKAIKQQWDVTRDQVIKLVDMLKSQMAYFQSETTGLID</sequence>
<accession>A0A2K8Z8X8</accession>
<dbReference type="Proteomes" id="UP000232883">
    <property type="component" value="Chromosome"/>
</dbReference>
<proteinExistence type="predicted"/>
<protein>
    <submittedName>
        <fullName evidence="1">YtxH domain-containing protein</fullName>
    </submittedName>
</protein>
<keyword evidence="2" id="KW-1185">Reference proteome</keyword>
<evidence type="ECO:0000313" key="2">
    <source>
        <dbReference type="Proteomes" id="UP000232883"/>
    </source>
</evidence>
<dbReference type="RefSeq" id="WP_100992828.1">
    <property type="nucleotide sequence ID" value="NZ_CP025096.1"/>
</dbReference>
<reference evidence="1 2" key="1">
    <citation type="submission" date="2017-11" db="EMBL/GenBank/DDBJ databases">
        <title>Taxonomic description and genome sequences of Spirosoma HA7 sp. nov., isolated from pollen microhabitat of Corylus avellana.</title>
        <authorList>
            <person name="Ambika Manirajan B."/>
            <person name="Suarez C."/>
            <person name="Ratering S."/>
            <person name="Geissler-Plaum R."/>
            <person name="Cardinale M."/>
            <person name="Sylvia S."/>
        </authorList>
    </citation>
    <scope>NUCLEOTIDE SEQUENCE [LARGE SCALE GENOMIC DNA]</scope>
    <source>
        <strain evidence="1 2">HA7</strain>
    </source>
</reference>